<dbReference type="CDD" id="cd18012">
    <property type="entry name" value="DEXQc_arch_SWI2_SNF2"/>
    <property type="match status" value="1"/>
</dbReference>
<dbReference type="Gene3D" id="3.40.50.300">
    <property type="entry name" value="P-loop containing nucleotide triphosphate hydrolases"/>
    <property type="match status" value="1"/>
</dbReference>
<dbReference type="SMART" id="SM00487">
    <property type="entry name" value="DEXDc"/>
    <property type="match status" value="1"/>
</dbReference>
<feature type="domain" description="Helicase C-terminal" evidence="4">
    <location>
        <begin position="774"/>
        <end position="927"/>
    </location>
</feature>
<keyword evidence="1 5" id="KW-0378">Hydrolase</keyword>
<dbReference type="PANTHER" id="PTHR10799">
    <property type="entry name" value="SNF2/RAD54 HELICASE FAMILY"/>
    <property type="match status" value="1"/>
</dbReference>
<dbReference type="InterPro" id="IPR000330">
    <property type="entry name" value="SNF2_N"/>
</dbReference>
<dbReference type="PROSITE" id="PS51192">
    <property type="entry name" value="HELICASE_ATP_BIND_1"/>
    <property type="match status" value="1"/>
</dbReference>
<feature type="compositionally biased region" description="Polar residues" evidence="2">
    <location>
        <begin position="17"/>
        <end position="26"/>
    </location>
</feature>
<evidence type="ECO:0000313" key="5">
    <source>
        <dbReference type="EMBL" id="MPM30127.1"/>
    </source>
</evidence>
<evidence type="ECO:0000256" key="2">
    <source>
        <dbReference type="SAM" id="MobiDB-lite"/>
    </source>
</evidence>
<dbReference type="CDD" id="cd18793">
    <property type="entry name" value="SF2_C_SNF"/>
    <property type="match status" value="1"/>
</dbReference>
<dbReference type="EC" id="3.6.4.-" evidence="5"/>
<dbReference type="EMBL" id="VSSQ01005704">
    <property type="protein sequence ID" value="MPM30127.1"/>
    <property type="molecule type" value="Genomic_DNA"/>
</dbReference>
<dbReference type="InterPro" id="IPR049730">
    <property type="entry name" value="SNF2/RAD54-like_C"/>
</dbReference>
<dbReference type="Pfam" id="PF00271">
    <property type="entry name" value="Helicase_C"/>
    <property type="match status" value="1"/>
</dbReference>
<proteinExistence type="predicted"/>
<feature type="domain" description="Helicase ATP-binding" evidence="3">
    <location>
        <begin position="491"/>
        <end position="650"/>
    </location>
</feature>
<reference evidence="5" key="1">
    <citation type="submission" date="2019-08" db="EMBL/GenBank/DDBJ databases">
        <authorList>
            <person name="Kucharzyk K."/>
            <person name="Murdoch R.W."/>
            <person name="Higgins S."/>
            <person name="Loffler F."/>
        </authorList>
    </citation>
    <scope>NUCLEOTIDE SEQUENCE</scope>
</reference>
<name>A0A644YPC3_9ZZZZ</name>
<gene>
    <name evidence="5" type="primary">rapA_19</name>
    <name evidence="5" type="ORF">SDC9_76671</name>
</gene>
<dbReference type="Pfam" id="PF00176">
    <property type="entry name" value="SNF2-rel_dom"/>
    <property type="match status" value="1"/>
</dbReference>
<evidence type="ECO:0000256" key="1">
    <source>
        <dbReference type="ARBA" id="ARBA00022801"/>
    </source>
</evidence>
<dbReference type="InterPro" id="IPR014001">
    <property type="entry name" value="Helicase_ATP-bd"/>
</dbReference>
<accession>A0A644YPC3</accession>
<dbReference type="InterPro" id="IPR027417">
    <property type="entry name" value="P-loop_NTPase"/>
</dbReference>
<dbReference type="Gene3D" id="3.40.50.10810">
    <property type="entry name" value="Tandem AAA-ATPase domain"/>
    <property type="match status" value="1"/>
</dbReference>
<protein>
    <submittedName>
        <fullName evidence="5">RNA polymerase-associated protein RapA</fullName>
        <ecNumber evidence="5">3.6.4.-</ecNumber>
    </submittedName>
</protein>
<dbReference type="GO" id="GO:0016787">
    <property type="term" value="F:hydrolase activity"/>
    <property type="evidence" value="ECO:0007669"/>
    <property type="project" value="UniProtKB-KW"/>
</dbReference>
<dbReference type="SUPFAM" id="SSF52540">
    <property type="entry name" value="P-loop containing nucleoside triphosphate hydrolases"/>
    <property type="match status" value="2"/>
</dbReference>
<organism evidence="5">
    <name type="scientific">bioreactor metagenome</name>
    <dbReference type="NCBI Taxonomy" id="1076179"/>
    <lineage>
        <taxon>unclassified sequences</taxon>
        <taxon>metagenomes</taxon>
        <taxon>ecological metagenomes</taxon>
    </lineage>
</organism>
<evidence type="ECO:0000259" key="4">
    <source>
        <dbReference type="PROSITE" id="PS51194"/>
    </source>
</evidence>
<dbReference type="SMART" id="SM00490">
    <property type="entry name" value="HELICc"/>
    <property type="match status" value="1"/>
</dbReference>
<dbReference type="PROSITE" id="PS51194">
    <property type="entry name" value="HELICASE_CTER"/>
    <property type="match status" value="1"/>
</dbReference>
<comment type="caution">
    <text evidence="5">The sequence shown here is derived from an EMBL/GenBank/DDBJ whole genome shotgun (WGS) entry which is preliminary data.</text>
</comment>
<evidence type="ECO:0000259" key="3">
    <source>
        <dbReference type="PROSITE" id="PS51192"/>
    </source>
</evidence>
<dbReference type="InterPro" id="IPR038718">
    <property type="entry name" value="SNF2-like_sf"/>
</dbReference>
<sequence length="936" mass="106974">MAETEPKRGRPRKTPTGIPSQQEKQSSGPFFFHLVKEQESWALQLKDSKANACEPDYHRYTGVIRNALREFSLMHQKEQKYLRWDALYQDEVGITVHDPGPRLMELAVRSRLLLDETNHILQAENEEARVQLLLTSPKENWIIASPRILLSEQSPLQTAIHPISCEHVVLGNQVYHCEDLGPYWHEWSLLNADMKSSDLQAYLSLVLSKFPTITLAYEGYTIQNSHPIEASASLFFKEIDAYGYLHILPIIHLESYPPGFFEEQDIIKVVHIDETERRLTLSEVVYPHDPAEEFRAILATMGKEAKSAVFEEERHFILEGDFAQKFLSLHMGELISKFSLFQASILSKYKVKFSKPTLKLSLGSGIDYFEGDASISVEQETFSFTRFLSEYRKSGFITLSDGSRVYPDMRKLKRFERLVHQQSKQKETVRVSFFDIPALEKEAELSIHGEGADRVRTFYQGYNALGEKPEAYELAEGTLRPYQHYGVQWMEYLQKHHMGACLADEMGLGKTVQVIALLRKLYHKASHAPTLILVPRSLIYNWQNELNRFAPELACTLYYGPTRQVSQLEDPKTQIILSSYATIRNDSEDLAKKHFFYIILDESQTIKNLETKTTSAVLSLKAEHRLALSGTPIENGLSELYSLFHFLNPLFFSSQQEFLQTYMKPIQENQDPDALKDLKTRLYPFMLRRVKKDVLKDLPEKTEQTAYIELDSQHMAVYNKRREELKERVKDAISQGGIAKNTFMILQALTELRRLASVPEADGAYPGISAKRAYCKDVIASLVEEGHKCLIFTNFLATIELISEDLTSIGIEHLVMTGATVDRQSLVQRFQNDPSIGVFVMTLKTGGLGLNLTAADYVFIVDPWWNRAAENQAIDRTHRIGQVNPVFCYRMIAKDTIEEKILELQQRKADLASSLLASDSNAVKALSEEDIEQLLG</sequence>
<dbReference type="InterPro" id="IPR001650">
    <property type="entry name" value="Helicase_C-like"/>
</dbReference>
<dbReference type="AlphaFoldDB" id="A0A644YPC3"/>
<dbReference type="GO" id="GO:0005524">
    <property type="term" value="F:ATP binding"/>
    <property type="evidence" value="ECO:0007669"/>
    <property type="project" value="InterPro"/>
</dbReference>
<feature type="region of interest" description="Disordered" evidence="2">
    <location>
        <begin position="1"/>
        <end position="26"/>
    </location>
</feature>